<evidence type="ECO:0000256" key="2">
    <source>
        <dbReference type="ARBA" id="ARBA00004651"/>
    </source>
</evidence>
<evidence type="ECO:0000256" key="7">
    <source>
        <dbReference type="ARBA" id="ARBA00022692"/>
    </source>
</evidence>
<dbReference type="InterPro" id="IPR004358">
    <property type="entry name" value="Sig_transdc_His_kin-like_C"/>
</dbReference>
<feature type="transmembrane region" description="Helical" evidence="14">
    <location>
        <begin position="76"/>
        <end position="99"/>
    </location>
</feature>
<dbReference type="SUPFAM" id="SSF55874">
    <property type="entry name" value="ATPase domain of HSP90 chaperone/DNA topoisomerase II/histidine kinase"/>
    <property type="match status" value="1"/>
</dbReference>
<evidence type="ECO:0000313" key="16">
    <source>
        <dbReference type="EMBL" id="QOP44587.1"/>
    </source>
</evidence>
<keyword evidence="7 14" id="KW-0812">Transmembrane</keyword>
<keyword evidence="8" id="KW-0547">Nucleotide-binding</keyword>
<keyword evidence="12" id="KW-0902">Two-component regulatory system</keyword>
<dbReference type="InterPro" id="IPR007895">
    <property type="entry name" value="MASE1"/>
</dbReference>
<dbReference type="Pfam" id="PF02518">
    <property type="entry name" value="HATPase_c"/>
    <property type="match status" value="1"/>
</dbReference>
<evidence type="ECO:0000256" key="14">
    <source>
        <dbReference type="SAM" id="Phobius"/>
    </source>
</evidence>
<feature type="transmembrane region" description="Helical" evidence="14">
    <location>
        <begin position="152"/>
        <end position="173"/>
    </location>
</feature>
<evidence type="ECO:0000313" key="17">
    <source>
        <dbReference type="Proteomes" id="UP000593719"/>
    </source>
</evidence>
<evidence type="ECO:0000256" key="1">
    <source>
        <dbReference type="ARBA" id="ARBA00000085"/>
    </source>
</evidence>
<proteinExistence type="predicted"/>
<dbReference type="SUPFAM" id="SSF47384">
    <property type="entry name" value="Homodimeric domain of signal transducing histidine kinase"/>
    <property type="match status" value="1"/>
</dbReference>
<keyword evidence="4" id="KW-1003">Cell membrane</keyword>
<evidence type="ECO:0000256" key="13">
    <source>
        <dbReference type="ARBA" id="ARBA00023136"/>
    </source>
</evidence>
<keyword evidence="10" id="KW-0067">ATP-binding</keyword>
<comment type="catalytic activity">
    <reaction evidence="1">
        <text>ATP + protein L-histidine = ADP + protein N-phospho-L-histidine.</text>
        <dbReference type="EC" id="2.7.13.3"/>
    </reaction>
</comment>
<feature type="domain" description="Histidine kinase" evidence="15">
    <location>
        <begin position="326"/>
        <end position="541"/>
    </location>
</feature>
<dbReference type="CDD" id="cd00082">
    <property type="entry name" value="HisKA"/>
    <property type="match status" value="1"/>
</dbReference>
<feature type="transmembrane region" description="Helical" evidence="14">
    <location>
        <begin position="111"/>
        <end position="132"/>
    </location>
</feature>
<dbReference type="Gene3D" id="1.10.287.130">
    <property type="match status" value="1"/>
</dbReference>
<dbReference type="KEGG" id="ssei:FJR45_11805"/>
<feature type="transmembrane region" description="Helical" evidence="14">
    <location>
        <begin position="236"/>
        <end position="256"/>
    </location>
</feature>
<evidence type="ECO:0000256" key="9">
    <source>
        <dbReference type="ARBA" id="ARBA00022777"/>
    </source>
</evidence>
<dbReference type="InterPro" id="IPR003594">
    <property type="entry name" value="HATPase_dom"/>
</dbReference>
<comment type="subcellular location">
    <subcellularLocation>
        <location evidence="2">Cell membrane</location>
        <topology evidence="2">Multi-pass membrane protein</topology>
    </subcellularLocation>
</comment>
<feature type="transmembrane region" description="Helical" evidence="14">
    <location>
        <begin position="35"/>
        <end position="56"/>
    </location>
</feature>
<dbReference type="InterPro" id="IPR036890">
    <property type="entry name" value="HATPase_C_sf"/>
</dbReference>
<dbReference type="Gene3D" id="3.30.565.10">
    <property type="entry name" value="Histidine kinase-like ATPase, C-terminal domain"/>
    <property type="match status" value="1"/>
</dbReference>
<dbReference type="InterPro" id="IPR003661">
    <property type="entry name" value="HisK_dim/P_dom"/>
</dbReference>
<evidence type="ECO:0000256" key="11">
    <source>
        <dbReference type="ARBA" id="ARBA00022989"/>
    </source>
</evidence>
<gene>
    <name evidence="16" type="ORF">FJR45_11805</name>
</gene>
<evidence type="ECO:0000256" key="6">
    <source>
        <dbReference type="ARBA" id="ARBA00022679"/>
    </source>
</evidence>
<evidence type="ECO:0000256" key="10">
    <source>
        <dbReference type="ARBA" id="ARBA00022840"/>
    </source>
</evidence>
<dbReference type="GO" id="GO:0005524">
    <property type="term" value="F:ATP binding"/>
    <property type="evidence" value="ECO:0007669"/>
    <property type="project" value="UniProtKB-KW"/>
</dbReference>
<keyword evidence="17" id="KW-1185">Reference proteome</keyword>
<dbReference type="PANTHER" id="PTHR43065:SF10">
    <property type="entry name" value="PEROXIDE STRESS-ACTIVATED HISTIDINE KINASE MAK3"/>
    <property type="match status" value="1"/>
</dbReference>
<evidence type="ECO:0000256" key="5">
    <source>
        <dbReference type="ARBA" id="ARBA00022553"/>
    </source>
</evidence>
<evidence type="ECO:0000259" key="15">
    <source>
        <dbReference type="PROSITE" id="PS50109"/>
    </source>
</evidence>
<dbReference type="EC" id="2.7.13.3" evidence="3"/>
<organism evidence="16 17">
    <name type="scientific">Sulfurimonas sediminis</name>
    <dbReference type="NCBI Taxonomy" id="2590020"/>
    <lineage>
        <taxon>Bacteria</taxon>
        <taxon>Pseudomonadati</taxon>
        <taxon>Campylobacterota</taxon>
        <taxon>Epsilonproteobacteria</taxon>
        <taxon>Campylobacterales</taxon>
        <taxon>Sulfurimonadaceae</taxon>
        <taxon>Sulfurimonas</taxon>
    </lineage>
</organism>
<dbReference type="PRINTS" id="PR00344">
    <property type="entry name" value="BCTRLSENSOR"/>
</dbReference>
<evidence type="ECO:0000256" key="3">
    <source>
        <dbReference type="ARBA" id="ARBA00012438"/>
    </source>
</evidence>
<dbReference type="AlphaFoldDB" id="A0A7M1B4C3"/>
<dbReference type="SMART" id="SM00387">
    <property type="entry name" value="HATPase_c"/>
    <property type="match status" value="1"/>
</dbReference>
<dbReference type="PANTHER" id="PTHR43065">
    <property type="entry name" value="SENSOR HISTIDINE KINASE"/>
    <property type="match status" value="1"/>
</dbReference>
<dbReference type="GO" id="GO:0000155">
    <property type="term" value="F:phosphorelay sensor kinase activity"/>
    <property type="evidence" value="ECO:0007669"/>
    <property type="project" value="InterPro"/>
</dbReference>
<accession>A0A7M1B4C3</accession>
<dbReference type="InterPro" id="IPR036097">
    <property type="entry name" value="HisK_dim/P_sf"/>
</dbReference>
<dbReference type="PROSITE" id="PS50109">
    <property type="entry name" value="HIS_KIN"/>
    <property type="match status" value="1"/>
</dbReference>
<dbReference type="GO" id="GO:0005886">
    <property type="term" value="C:plasma membrane"/>
    <property type="evidence" value="ECO:0007669"/>
    <property type="project" value="UniProtKB-SubCell"/>
</dbReference>
<dbReference type="InterPro" id="IPR005467">
    <property type="entry name" value="His_kinase_dom"/>
</dbReference>
<sequence>MKEKNMIRTSLLVFLLAFLYYISGTLSLNLLSGNSIINVGLFAAEGIALAFALYFGKKVLPGIFLGQFFLALDNEISFAASLSIALINTAEAYLAVVLFKKFHLRVSLEKFRDIFGLVLLIFFVLQPVSALLSNTVLLVTHHISIEKFPLYLFSWWFGNVMGQLVFTPFLLLLFTNFQKIQWKEFFLCSGLFGAYLYILQIVFGIENSFLLLSLTLPVVALTSAYKGLVYGTFFNVLVALVASYAVYLDIGAFAVHNHIDNVINYNLFVLVHVSVILTIGMLIEERKRYTKTLEETIGTEVKKIQEQQLLLYQQSRLAQMGEMISMIAHQWRQPLNNLALINQLTISKYAKGKLDDKAIEYFKSHSKKQIDLMSDTIDNFRNFFKKEDKACIFSLNGAIKEVLSITADIFKNEGIFIEFNTAQDYALFANPNALSQVLLNILNNAKDALLQTTQNKKKIVITLEDTGAELLLAIQDNAGGIDEAIKEKIFDPYFSTKQEKNGTGLGLYMTKMVLQEQLHATIEVFNTHEGANFVIRLPKGAK</sequence>
<keyword evidence="5" id="KW-0597">Phosphoprotein</keyword>
<dbReference type="EMBL" id="CP041235">
    <property type="protein sequence ID" value="QOP44587.1"/>
    <property type="molecule type" value="Genomic_DNA"/>
</dbReference>
<evidence type="ECO:0000256" key="8">
    <source>
        <dbReference type="ARBA" id="ARBA00022741"/>
    </source>
</evidence>
<reference evidence="16 17" key="1">
    <citation type="submission" date="2019-06" db="EMBL/GenBank/DDBJ databases">
        <title>Sulfurimonas gotlandica sp. nov., a chemoautotrophic and psychrotolerant epsilonproteobacterium isolated from a pelagic redoxcline, and an emended description of the genus Sulfurimonas.</title>
        <authorList>
            <person name="Wang S."/>
            <person name="Jiang L."/>
            <person name="Shao Z."/>
        </authorList>
    </citation>
    <scope>NUCLEOTIDE SEQUENCE [LARGE SCALE GENOMIC DNA]</scope>
    <source>
        <strain evidence="16 17">S2-6</strain>
    </source>
</reference>
<feature type="transmembrane region" description="Helical" evidence="14">
    <location>
        <begin position="262"/>
        <end position="283"/>
    </location>
</feature>
<protein>
    <recommendedName>
        <fullName evidence="3">histidine kinase</fullName>
        <ecNumber evidence="3">2.7.13.3</ecNumber>
    </recommendedName>
</protein>
<evidence type="ECO:0000256" key="12">
    <source>
        <dbReference type="ARBA" id="ARBA00023012"/>
    </source>
</evidence>
<keyword evidence="13 14" id="KW-0472">Membrane</keyword>
<keyword evidence="9" id="KW-0418">Kinase</keyword>
<feature type="transmembrane region" description="Helical" evidence="14">
    <location>
        <begin position="185"/>
        <end position="203"/>
    </location>
</feature>
<evidence type="ECO:0000256" key="4">
    <source>
        <dbReference type="ARBA" id="ARBA00022475"/>
    </source>
</evidence>
<keyword evidence="6" id="KW-0808">Transferase</keyword>
<name>A0A7M1B4C3_9BACT</name>
<feature type="transmembrane region" description="Helical" evidence="14">
    <location>
        <begin position="6"/>
        <end position="23"/>
    </location>
</feature>
<keyword evidence="11 14" id="KW-1133">Transmembrane helix</keyword>
<dbReference type="Pfam" id="PF05231">
    <property type="entry name" value="MASE1"/>
    <property type="match status" value="1"/>
</dbReference>
<dbReference type="Proteomes" id="UP000593719">
    <property type="component" value="Chromosome"/>
</dbReference>